<evidence type="ECO:0000256" key="7">
    <source>
        <dbReference type="ARBA" id="ARBA00023136"/>
    </source>
</evidence>
<dbReference type="SFLD" id="SFLDG00002">
    <property type="entry name" value="C1.7:_P-type_atpase_like"/>
    <property type="match status" value="1"/>
</dbReference>
<dbReference type="InterPro" id="IPR008250">
    <property type="entry name" value="ATPase_P-typ_transduc_dom_A_sf"/>
</dbReference>
<keyword evidence="6 8" id="KW-1133">Transmembrane helix</keyword>
<dbReference type="InterPro" id="IPR001757">
    <property type="entry name" value="P_typ_ATPase"/>
</dbReference>
<dbReference type="InterPro" id="IPR018303">
    <property type="entry name" value="ATPase_P-typ_P_site"/>
</dbReference>
<name>A0A346XVC3_9ACTN</name>
<evidence type="ECO:0000313" key="11">
    <source>
        <dbReference type="EMBL" id="AXV06170.1"/>
    </source>
</evidence>
<evidence type="ECO:0000256" key="9">
    <source>
        <dbReference type="SAM" id="MobiDB-lite"/>
    </source>
</evidence>
<comment type="similarity">
    <text evidence="2 8">Belongs to the cation transport ATPase (P-type) (TC 3.A.3) family. Type IB subfamily.</text>
</comment>
<dbReference type="PRINTS" id="PR00119">
    <property type="entry name" value="CATATPASE"/>
</dbReference>
<keyword evidence="12" id="KW-1185">Reference proteome</keyword>
<keyword evidence="8" id="KW-0547">Nucleotide-binding</keyword>
<dbReference type="InterPro" id="IPR023214">
    <property type="entry name" value="HAD_sf"/>
</dbReference>
<dbReference type="InterPro" id="IPR023299">
    <property type="entry name" value="ATPase_P-typ_cyto_dom_N"/>
</dbReference>
<gene>
    <name evidence="11" type="ORF">DVS28_a1475</name>
</gene>
<evidence type="ECO:0000259" key="10">
    <source>
        <dbReference type="Pfam" id="PF00122"/>
    </source>
</evidence>
<dbReference type="PANTHER" id="PTHR48085">
    <property type="entry name" value="CADMIUM/ZINC-TRANSPORTING ATPASE HMA2-RELATED"/>
    <property type="match status" value="1"/>
</dbReference>
<feature type="transmembrane region" description="Helical" evidence="8">
    <location>
        <begin position="114"/>
        <end position="133"/>
    </location>
</feature>
<feature type="transmembrane region" description="Helical" evidence="8">
    <location>
        <begin position="265"/>
        <end position="283"/>
    </location>
</feature>
<dbReference type="GO" id="GO:0046872">
    <property type="term" value="F:metal ion binding"/>
    <property type="evidence" value="ECO:0007669"/>
    <property type="project" value="UniProtKB-KW"/>
</dbReference>
<dbReference type="GO" id="GO:0019829">
    <property type="term" value="F:ATPase-coupled monoatomic cation transmembrane transporter activity"/>
    <property type="evidence" value="ECO:0007669"/>
    <property type="project" value="InterPro"/>
</dbReference>
<dbReference type="FunFam" id="2.70.150.10:FF:000002">
    <property type="entry name" value="Copper-transporting ATPase 1, putative"/>
    <property type="match status" value="1"/>
</dbReference>
<evidence type="ECO:0000256" key="4">
    <source>
        <dbReference type="ARBA" id="ARBA00022723"/>
    </source>
</evidence>
<dbReference type="Proteomes" id="UP000264006">
    <property type="component" value="Chromosome"/>
</dbReference>
<dbReference type="PANTHER" id="PTHR48085:SF5">
    <property type="entry name" value="CADMIUM_ZINC-TRANSPORTING ATPASE HMA4-RELATED"/>
    <property type="match status" value="1"/>
</dbReference>
<dbReference type="InterPro" id="IPR036412">
    <property type="entry name" value="HAD-like_sf"/>
</dbReference>
<evidence type="ECO:0000256" key="5">
    <source>
        <dbReference type="ARBA" id="ARBA00022967"/>
    </source>
</evidence>
<dbReference type="SFLD" id="SFLDS00003">
    <property type="entry name" value="Haloacid_Dehalogenase"/>
    <property type="match status" value="1"/>
</dbReference>
<dbReference type="Pfam" id="PF00702">
    <property type="entry name" value="Hydrolase"/>
    <property type="match status" value="1"/>
</dbReference>
<keyword evidence="5" id="KW-1278">Translocase</keyword>
<keyword evidence="7 8" id="KW-0472">Membrane</keyword>
<dbReference type="SFLD" id="SFLDF00027">
    <property type="entry name" value="p-type_atpase"/>
    <property type="match status" value="1"/>
</dbReference>
<dbReference type="Gene3D" id="3.40.50.1000">
    <property type="entry name" value="HAD superfamily/HAD-like"/>
    <property type="match status" value="1"/>
</dbReference>
<dbReference type="NCBIfam" id="TIGR01494">
    <property type="entry name" value="ATPase_P-type"/>
    <property type="match status" value="1"/>
</dbReference>
<feature type="transmembrane region" description="Helical" evidence="8">
    <location>
        <begin position="62"/>
        <end position="80"/>
    </location>
</feature>
<keyword evidence="3 8" id="KW-0812">Transmembrane</keyword>
<dbReference type="InterPro" id="IPR027256">
    <property type="entry name" value="P-typ_ATPase_IB"/>
</dbReference>
<evidence type="ECO:0000256" key="3">
    <source>
        <dbReference type="ARBA" id="ARBA00022692"/>
    </source>
</evidence>
<comment type="subcellular location">
    <subcellularLocation>
        <location evidence="1">Cell membrane</location>
        <topology evidence="1">Multi-pass membrane protein</topology>
    </subcellularLocation>
</comment>
<reference evidence="11 12" key="1">
    <citation type="submission" date="2018-09" db="EMBL/GenBank/DDBJ databases">
        <title>Complete genome sequence of Euzebya sp. DY32-46 isolated from seawater of Pacific Ocean.</title>
        <authorList>
            <person name="Xu L."/>
            <person name="Wu Y.-H."/>
            <person name="Xu X.-W."/>
        </authorList>
    </citation>
    <scope>NUCLEOTIDE SEQUENCE [LARGE SCALE GENOMIC DNA]</scope>
    <source>
        <strain evidence="11 12">DY32-46</strain>
    </source>
</reference>
<dbReference type="InterPro" id="IPR044492">
    <property type="entry name" value="P_typ_ATPase_HD_dom"/>
</dbReference>
<dbReference type="Gene3D" id="2.70.150.10">
    <property type="entry name" value="Calcium-transporting ATPase, cytoplasmic transduction domain A"/>
    <property type="match status" value="1"/>
</dbReference>
<keyword evidence="8" id="KW-0067">ATP-binding</keyword>
<dbReference type="AlphaFoldDB" id="A0A346XVC3"/>
<evidence type="ECO:0000256" key="8">
    <source>
        <dbReference type="RuleBase" id="RU362081"/>
    </source>
</evidence>
<dbReference type="NCBIfam" id="TIGR01525">
    <property type="entry name" value="ATPase-IB_hvy"/>
    <property type="match status" value="1"/>
</dbReference>
<feature type="domain" description="P-type ATPase A" evidence="10">
    <location>
        <begin position="145"/>
        <end position="245"/>
    </location>
</feature>
<dbReference type="OrthoDB" id="7059309at2"/>
<dbReference type="NCBIfam" id="TIGR01512">
    <property type="entry name" value="ATPase-IB2_Cd"/>
    <property type="match status" value="1"/>
</dbReference>
<feature type="transmembrane region" description="Helical" evidence="8">
    <location>
        <begin position="39"/>
        <end position="56"/>
    </location>
</feature>
<dbReference type="GO" id="GO:0015086">
    <property type="term" value="F:cadmium ion transmembrane transporter activity"/>
    <property type="evidence" value="ECO:0007669"/>
    <property type="project" value="TreeGrafter"/>
</dbReference>
<feature type="region of interest" description="Disordered" evidence="9">
    <location>
        <begin position="1"/>
        <end position="25"/>
    </location>
</feature>
<dbReference type="InterPro" id="IPR051014">
    <property type="entry name" value="Cation_Transport_ATPase_IB"/>
</dbReference>
<dbReference type="SUPFAM" id="SSF56784">
    <property type="entry name" value="HAD-like"/>
    <property type="match status" value="1"/>
</dbReference>
<feature type="transmembrane region" description="Helical" evidence="8">
    <location>
        <begin position="92"/>
        <end position="108"/>
    </location>
</feature>
<feature type="transmembrane region" description="Helical" evidence="8">
    <location>
        <begin position="593"/>
        <end position="620"/>
    </location>
</feature>
<proteinExistence type="inferred from homology"/>
<dbReference type="GO" id="GO:0016887">
    <property type="term" value="F:ATP hydrolysis activity"/>
    <property type="evidence" value="ECO:0007669"/>
    <property type="project" value="InterPro"/>
</dbReference>
<evidence type="ECO:0000256" key="1">
    <source>
        <dbReference type="ARBA" id="ARBA00004651"/>
    </source>
</evidence>
<dbReference type="RefSeq" id="WP_114590866.1">
    <property type="nucleotide sequence ID" value="NZ_CP031165.1"/>
</dbReference>
<dbReference type="EMBL" id="CP031165">
    <property type="protein sequence ID" value="AXV06170.1"/>
    <property type="molecule type" value="Genomic_DNA"/>
</dbReference>
<dbReference type="SUPFAM" id="SSF81653">
    <property type="entry name" value="Calcium ATPase, transduction domain A"/>
    <property type="match status" value="1"/>
</dbReference>
<accession>A0A346XVC3</accession>
<dbReference type="KEGG" id="euz:DVS28_a1475"/>
<keyword evidence="8" id="KW-1003">Cell membrane</keyword>
<keyword evidence="4 8" id="KW-0479">Metal-binding</keyword>
<feature type="transmembrane region" description="Helical" evidence="8">
    <location>
        <begin position="295"/>
        <end position="318"/>
    </location>
</feature>
<dbReference type="Gene3D" id="3.40.1110.10">
    <property type="entry name" value="Calcium-transporting ATPase, cytoplasmic domain N"/>
    <property type="match status" value="1"/>
</dbReference>
<evidence type="ECO:0000256" key="6">
    <source>
        <dbReference type="ARBA" id="ARBA00022989"/>
    </source>
</evidence>
<dbReference type="GO" id="GO:0005524">
    <property type="term" value="F:ATP binding"/>
    <property type="evidence" value="ECO:0007669"/>
    <property type="project" value="UniProtKB-UniRule"/>
</dbReference>
<dbReference type="InterPro" id="IPR059000">
    <property type="entry name" value="ATPase_P-type_domA"/>
</dbReference>
<organism evidence="11 12">
    <name type="scientific">Euzebya pacifica</name>
    <dbReference type="NCBI Taxonomy" id="1608957"/>
    <lineage>
        <taxon>Bacteria</taxon>
        <taxon>Bacillati</taxon>
        <taxon>Actinomycetota</taxon>
        <taxon>Nitriliruptoria</taxon>
        <taxon>Euzebyales</taxon>
    </lineage>
</organism>
<protein>
    <submittedName>
        <fullName evidence="11">Lead, cadmium, zinc and mercury transporting ATPase</fullName>
    </submittedName>
</protein>
<dbReference type="GO" id="GO:0005886">
    <property type="term" value="C:plasma membrane"/>
    <property type="evidence" value="ECO:0007669"/>
    <property type="project" value="UniProtKB-SubCell"/>
</dbReference>
<dbReference type="PROSITE" id="PS00154">
    <property type="entry name" value="ATPASE_E1_E2"/>
    <property type="match status" value="1"/>
</dbReference>
<evidence type="ECO:0000313" key="12">
    <source>
        <dbReference type="Proteomes" id="UP000264006"/>
    </source>
</evidence>
<dbReference type="SUPFAM" id="SSF81665">
    <property type="entry name" value="Calcium ATPase, transmembrane domain M"/>
    <property type="match status" value="1"/>
</dbReference>
<dbReference type="Pfam" id="PF00122">
    <property type="entry name" value="E1-E2_ATPase"/>
    <property type="match status" value="1"/>
</dbReference>
<sequence length="640" mass="64342">MADACCGPDAAPTPDTGPEGTNVAMATEGPGRLRDVRELRLAALAGLLLAAGWLLGRADATLPSTLGLVGALVVGGSTFVPESIRGLRHGRLGVGTLMTIAAIGAVLLGELGEAASLAFLFSISEGLEGYAVARTRQGLRSLLALTPPRAEVVRADGTVEVDPAELVVGDVLVVRPGGRFATDGTVVEGRSAVDTAAITGESVPVEVGPGDTVFAATINGGGVLEVRVSATTADNSLARIVRIVEEAKDRQGTTQRLADRFARPLVPGVMVLAAAIAVVGALLGDPAVWIERALVVLVAAAPCAMALSVPVAVVAAIGGASRSGILVKGGIALEALGGVGAVALDKTGTLTRNEPRVIEVVTVPGATREEVLEAAAAVEARSEHPLAAAIVAAAPRLVPSANTIAVVGSGLTGTVGNRAVRVGRPGYVPVDGLAEHVARLQAAGATTVAVEIDGRTAGLIGVRDELRAEAPEAVADLHRMGLDVSMLTGDKPLTAQALAAAAGIGSVYADLRPEDKASRIEQLRTDGPVAMVGDGINDAPALAVADVGIAMGAMGTDVAIETADVALMGEDLSHLPSAIVHARRARRIMRQNLVMSAAIIAVLVPLSAAGALGLATVVAVHELAEVVVIANGVRAGRSRG</sequence>
<evidence type="ECO:0000256" key="2">
    <source>
        <dbReference type="ARBA" id="ARBA00006024"/>
    </source>
</evidence>
<dbReference type="InterPro" id="IPR023298">
    <property type="entry name" value="ATPase_P-typ_TM_dom_sf"/>
</dbReference>
<dbReference type="PRINTS" id="PR00941">
    <property type="entry name" value="CDATPASE"/>
</dbReference>